<keyword evidence="2 4" id="KW-0853">WD repeat</keyword>
<gene>
    <name evidence="8" type="ORF">BE221DRAFT_199630</name>
</gene>
<dbReference type="eggNOG" id="KOG2106">
    <property type="taxonomic scope" value="Eukaryota"/>
</dbReference>
<feature type="domain" description="EML-like second beta-propeller" evidence="7">
    <location>
        <begin position="488"/>
        <end position="753"/>
    </location>
</feature>
<feature type="domain" description="EML-like first beta-propeller" evidence="6">
    <location>
        <begin position="911"/>
        <end position="1156"/>
    </location>
</feature>
<evidence type="ECO:0000256" key="1">
    <source>
        <dbReference type="ARBA" id="ARBA00006489"/>
    </source>
</evidence>
<dbReference type="Proteomes" id="UP000195557">
    <property type="component" value="Unassembled WGS sequence"/>
</dbReference>
<dbReference type="Pfam" id="PF02567">
    <property type="entry name" value="PhzC-PhzF"/>
    <property type="match status" value="1"/>
</dbReference>
<dbReference type="FunFam" id="2.130.10.10:FF:000320">
    <property type="entry name" value="echinoderm microtubule-associated protein-like 6"/>
    <property type="match status" value="2"/>
</dbReference>
<dbReference type="SUPFAM" id="SSF54506">
    <property type="entry name" value="Diaminopimelate epimerase-like"/>
    <property type="match status" value="1"/>
</dbReference>
<dbReference type="InterPro" id="IPR036322">
    <property type="entry name" value="WD40_repeat_dom_sf"/>
</dbReference>
<dbReference type="Pfam" id="PF23414">
    <property type="entry name" value="Beta-prop_EML_2"/>
    <property type="match status" value="2"/>
</dbReference>
<evidence type="ECO:0000313" key="8">
    <source>
        <dbReference type="EMBL" id="OUS45235.1"/>
    </source>
</evidence>
<feature type="domain" description="EML-like second beta-propeller" evidence="7">
    <location>
        <begin position="1178"/>
        <end position="1429"/>
    </location>
</feature>
<dbReference type="Pfam" id="PF23409">
    <property type="entry name" value="Beta-prop_EML"/>
    <property type="match status" value="2"/>
</dbReference>
<dbReference type="SMART" id="SM00320">
    <property type="entry name" value="WD40"/>
    <property type="match status" value="20"/>
</dbReference>
<feature type="domain" description="EML-like first beta-propeller" evidence="6">
    <location>
        <begin position="185"/>
        <end position="413"/>
    </location>
</feature>
<dbReference type="GO" id="GO:0003824">
    <property type="term" value="F:catalytic activity"/>
    <property type="evidence" value="ECO:0007669"/>
    <property type="project" value="InterPro"/>
</dbReference>
<dbReference type="PANTHER" id="PTHR13720:SF33">
    <property type="entry name" value="HELP DOMAIN-CONTAINING PROTEIN"/>
    <property type="match status" value="1"/>
</dbReference>
<dbReference type="PANTHER" id="PTHR13720">
    <property type="entry name" value="WD-40 REPEAT PROTEIN"/>
    <property type="match status" value="1"/>
</dbReference>
<dbReference type="SUPFAM" id="SSF82171">
    <property type="entry name" value="DPP6 N-terminal domain-like"/>
    <property type="match status" value="1"/>
</dbReference>
<dbReference type="InterPro" id="IPR019775">
    <property type="entry name" value="WD40_repeat_CS"/>
</dbReference>
<dbReference type="InterPro" id="IPR011047">
    <property type="entry name" value="Quinoprotein_ADH-like_sf"/>
</dbReference>
<feature type="compositionally biased region" description="Basic residues" evidence="5">
    <location>
        <begin position="1"/>
        <end position="11"/>
    </location>
</feature>
<evidence type="ECO:0000256" key="2">
    <source>
        <dbReference type="ARBA" id="ARBA00022574"/>
    </source>
</evidence>
<dbReference type="InterPro" id="IPR003719">
    <property type="entry name" value="Phenazine_PhzF-like"/>
</dbReference>
<sequence length="1792" mass="197306">MLAKLGLRKQKAPSNDALSDANGRQRGGQRRERREGDAGRRSEKDDSHYSDGYDDDDRADSADGEYDDRININGASSSATFDVDDVEALRRERYGRRNHPAESGVAKSARESFLARKACGDDLHAPTSHATAFNAHMAPDNDLELDFAYGYRGHDARNNGIYNADGRIVYASAACGIVYDGDEHTQEFFTFHGDDILCLAVHPDLDIVATGQAGRDPVVCVWSTRTREVLAELRGFHQRAVTSLSFDATGKFLATVGLDDEHSIAVYDWENKKVLANSKGDTKRIFDCAYNPHDGRIVTVGERHIKFWIVENGYLVGKNGVYGRLGKPSTLLSVAFGEDGSTFTGTQHGTVYQWADGGEECIQKFDFVHQGPVYDIFVTEDYVITGGGDGKINFCTQYMEKVFTISMSQVAESIIDEHGKPVCYYDGRAPCVRSLHLSGVQLLVGTATGELYEFDLSTEDAWKRNRRIITQGHANAVNSATLSYSAELWGLDCHPSKAKFITAGDDKTVRAYDMYLRRQVSARSVASRARSCSYSPDGKYIAVGFYGGGFLVYEEKTGAEVAAKKHRRSIISDVKFSPDGRWLAVASHDFFIDVYDTTCDFKRAGVCKGHSAPVTHLDWSEDSKYLQSNSQDFELFFWEMPTCELIEFSAALKDVQWATWTCVAGWPVTGVWPKHSDGTDVLSCARSRDGRVVATTNEDGIVRLFRYPNDVGRGDHKTYVGHSFHVTKCCFSFNDEFLITIGGEDRTTLQWRHYEPDEGDEEMTSDVEEEVFTSVENYTESSAAIVATPMVFIGHVRGIPQYVPASVLDATPSRDIPSHSGLDPGSRLAFLPCASSVFAPDNYERDADILNPPMESVTLEATYGFRAYDSRNNLFYTALGDVVYPTASLNVVYNRQTHTQNFMATNPAAEHIQGHTADITCLTRHPNGMIFASGEVGRNPKLIVWSANMLAKPVTIIRGYFKTAIVSATFSRDGSKLCAVDCDIDHKIGLYDWKTGELISRCSGSPEKIVSIAWSPFQDYIVTAGVKHCVFWATNPLKGRKAVFSKHGTIQTALCIGFPAADTTIVGTQDGSLYLFRGYQLGTNARRVHTVTQSIVATRDTLISAGSEGIVKFWTADLSMLIRSVTIEHPYVPKACIKSMHLLGKMLVLGARSGEVYEMNTTSYSYNLLFQGHAYGTIWGLDVHPSDHQICTVGDDSTIRIWDVPSRRLFVSRALGAQARSVAYHPDGTHISVGLSGGGIVILSSDSLDTVHLRKDREQPIGVLKYSPNGQYLAVGSDEHSIDIYDISKQYSRIGVSKGHSAKVTHIDWSSDSALLQSSTSNREIMFWEMPNGAQVKFPHDLRNVDWHTWTSVVGWPVQGIIPQTSTGEDITCCDRTHTRTAVASGDARGVLRLYQYPCHRGAVPRCFGAHSGPITQCKFLFDDSYLITGPGFRHISTPRSPMTDAYVLRSAFAVGDDPRTGNPAAVCVVHRNRPGDDDVDAFDDFFNVHSEASVRYQALATELDLSETAFAIREKPLSSDDNSNSMAEYRIRWFTPTQEIGLCGHASMATASRALEFESASRPGISFTYRDGEITIERDANDPSRFIMEMDASAPRSFEGSDVALATIRDAFESSSAFASDEDDIESSLANTEFTVRRNSIGDTFLVIQSSRSDDASACDSVARAYLRLPKPSLENIALVGGRGVCVVVPRTPAGLDIPLSASGARPEYCVRWFGPLVGIEEDPVTGSACCGVAPLLDEIAPPLEPSRDGFRFGYQHSRRGGHVWCAVTRSSGRDRVRVAGRCVSSTRRGV</sequence>
<dbReference type="InterPro" id="IPR050630">
    <property type="entry name" value="WD_repeat_EMAP"/>
</dbReference>
<dbReference type="EMBL" id="KZ155791">
    <property type="protein sequence ID" value="OUS45235.1"/>
    <property type="molecule type" value="Genomic_DNA"/>
</dbReference>
<evidence type="ECO:0000256" key="4">
    <source>
        <dbReference type="PROSITE-ProRule" id="PRU00221"/>
    </source>
</evidence>
<reference evidence="8" key="1">
    <citation type="submission" date="2017-04" db="EMBL/GenBank/DDBJ databases">
        <title>Population genomics of picophytoplankton unveils novel chromosome hypervariability.</title>
        <authorList>
            <consortium name="DOE Joint Genome Institute"/>
            <person name="Blanc-Mathieu R."/>
            <person name="Krasovec M."/>
            <person name="Hebrard M."/>
            <person name="Yau S."/>
            <person name="Desgranges E."/>
            <person name="Martin J."/>
            <person name="Schackwitz W."/>
            <person name="Kuo A."/>
            <person name="Salin G."/>
            <person name="Donnadieu C."/>
            <person name="Desdevises Y."/>
            <person name="Sanchez-Ferandin S."/>
            <person name="Moreau H."/>
            <person name="Rivals E."/>
            <person name="Grigoriev I.V."/>
            <person name="Grimsley N."/>
            <person name="Eyre-Walker A."/>
            <person name="Piganeau G."/>
        </authorList>
    </citation>
    <scope>NUCLEOTIDE SEQUENCE [LARGE SCALE GENOMIC DNA]</scope>
    <source>
        <strain evidence="8">RCC 1115</strain>
    </source>
</reference>
<dbReference type="InterPro" id="IPR015943">
    <property type="entry name" value="WD40/YVTN_repeat-like_dom_sf"/>
</dbReference>
<feature type="compositionally biased region" description="Basic and acidic residues" evidence="5">
    <location>
        <begin position="29"/>
        <end position="51"/>
    </location>
</feature>
<evidence type="ECO:0000259" key="7">
    <source>
        <dbReference type="Pfam" id="PF23414"/>
    </source>
</evidence>
<feature type="repeat" description="WD" evidence="4">
    <location>
        <begin position="1297"/>
        <end position="1338"/>
    </location>
</feature>
<dbReference type="GO" id="GO:0005929">
    <property type="term" value="C:cilium"/>
    <property type="evidence" value="ECO:0007669"/>
    <property type="project" value="UniProtKB-ARBA"/>
</dbReference>
<feature type="repeat" description="WD" evidence="4">
    <location>
        <begin position="607"/>
        <end position="648"/>
    </location>
</feature>
<dbReference type="InterPro" id="IPR001680">
    <property type="entry name" value="WD40_rpt"/>
</dbReference>
<comment type="similarity">
    <text evidence="1">Belongs to the WD repeat EMAP family.</text>
</comment>
<dbReference type="PROSITE" id="PS00678">
    <property type="entry name" value="WD_REPEATS_1"/>
    <property type="match status" value="1"/>
</dbReference>
<dbReference type="Gene3D" id="2.130.10.10">
    <property type="entry name" value="YVTN repeat-like/Quinoprotein amine dehydrogenase"/>
    <property type="match status" value="4"/>
</dbReference>
<name>A0A1Y5IE28_OSTTA</name>
<evidence type="ECO:0000256" key="3">
    <source>
        <dbReference type="ARBA" id="ARBA00022737"/>
    </source>
</evidence>
<dbReference type="GO" id="GO:0008017">
    <property type="term" value="F:microtubule binding"/>
    <property type="evidence" value="ECO:0007669"/>
    <property type="project" value="TreeGrafter"/>
</dbReference>
<proteinExistence type="inferred from homology"/>
<accession>A0A1Y5IE28</accession>
<dbReference type="PROSITE" id="PS50082">
    <property type="entry name" value="WD_REPEATS_2"/>
    <property type="match status" value="3"/>
</dbReference>
<dbReference type="SUPFAM" id="SSF50978">
    <property type="entry name" value="WD40 repeat-like"/>
    <property type="match status" value="2"/>
</dbReference>
<dbReference type="Gene3D" id="3.10.310.10">
    <property type="entry name" value="Diaminopimelate Epimerase, Chain A, domain 1"/>
    <property type="match status" value="2"/>
</dbReference>
<dbReference type="Pfam" id="PF03451">
    <property type="entry name" value="HELP"/>
    <property type="match status" value="2"/>
</dbReference>
<dbReference type="InterPro" id="IPR005108">
    <property type="entry name" value="HELP"/>
</dbReference>
<feature type="compositionally biased region" description="Acidic residues" evidence="5">
    <location>
        <begin position="52"/>
        <end position="66"/>
    </location>
</feature>
<dbReference type="PROSITE" id="PS50294">
    <property type="entry name" value="WD_REPEATS_REGION"/>
    <property type="match status" value="2"/>
</dbReference>
<feature type="region of interest" description="Disordered" evidence="5">
    <location>
        <begin position="1"/>
        <end position="73"/>
    </location>
</feature>
<dbReference type="InterPro" id="IPR055442">
    <property type="entry name" value="Beta-prop_EML-like_2nd"/>
</dbReference>
<protein>
    <submittedName>
        <fullName evidence="8">Uncharacterized protein</fullName>
    </submittedName>
</protein>
<dbReference type="SUPFAM" id="SSF50998">
    <property type="entry name" value="Quinoprotein alcohol dehydrogenase-like"/>
    <property type="match status" value="1"/>
</dbReference>
<keyword evidence="3" id="KW-0677">Repeat</keyword>
<feature type="repeat" description="WD" evidence="4">
    <location>
        <begin position="1178"/>
        <end position="1212"/>
    </location>
</feature>
<organism evidence="8">
    <name type="scientific">Ostreococcus tauri</name>
    <name type="common">Marine green alga</name>
    <dbReference type="NCBI Taxonomy" id="70448"/>
    <lineage>
        <taxon>Eukaryota</taxon>
        <taxon>Viridiplantae</taxon>
        <taxon>Chlorophyta</taxon>
        <taxon>Mamiellophyceae</taxon>
        <taxon>Mamiellales</taxon>
        <taxon>Bathycoccaceae</taxon>
        <taxon>Ostreococcus</taxon>
    </lineage>
</organism>
<evidence type="ECO:0000259" key="6">
    <source>
        <dbReference type="Pfam" id="PF23409"/>
    </source>
</evidence>
<evidence type="ECO:0000256" key="5">
    <source>
        <dbReference type="SAM" id="MobiDB-lite"/>
    </source>
</evidence>
<dbReference type="InterPro" id="IPR055439">
    <property type="entry name" value="Beta-prop_EML_1st"/>
</dbReference>